<reference key="1">
    <citation type="journal article" date="2000" name="Nature">
        <title>Sequence and analysis of chromosome 1 of the plant Arabidopsis thaliana.</title>
        <authorList>
            <person name="Theologis A."/>
            <person name="Ecker J.R."/>
            <person name="Palm C.J."/>
            <person name="Federspiel N.A."/>
            <person name="Kaul S."/>
            <person name="White O."/>
            <person name="Alonso J."/>
            <person name="Altafi H."/>
            <person name="Araujo R."/>
            <person name="Bowman C.L."/>
            <person name="Brooks S.Y."/>
            <person name="Buehler E."/>
            <person name="Chan A."/>
            <person name="Chao Q."/>
            <person name="Chen H."/>
            <person name="Cheuk R.F."/>
            <person name="Chin C.W."/>
            <person name="Chung M.K."/>
            <person name="Conn L."/>
            <person name="Conway A.B."/>
            <person name="Conway A.R."/>
            <person name="Creasy T.H."/>
            <person name="Dewar K."/>
            <person name="Dunn P."/>
            <person name="Etgu P."/>
            <person name="Feldblyum T.V."/>
            <person name="Feng J."/>
            <person name="Fong B."/>
            <person name="Fujii C.Y."/>
            <person name="Gill J.E."/>
            <person name="Goldsmith A.D."/>
            <person name="Haas B."/>
            <person name="Hansen N.F."/>
            <person name="Hughes B."/>
            <person name="Huizar L."/>
            <person name="Hunter J.L."/>
            <person name="Jenkins J."/>
            <person name="Johnson-Hopson C."/>
            <person name="Khan S."/>
            <person name="Khaykin E."/>
            <person name="Kim C.J."/>
            <person name="Koo H.L."/>
            <person name="Kremenetskaia I."/>
            <person name="Kurtz D.B."/>
            <person name="Kwan A."/>
            <person name="Lam B."/>
            <person name="Langin-Hooper S."/>
            <person name="Lee A."/>
            <person name="Lee J.M."/>
            <person name="Lenz C.A."/>
            <person name="Li J.H."/>
            <person name="Li Y."/>
            <person name="Lin X."/>
            <person name="Liu S.X."/>
            <person name="Liu Z.A."/>
            <person name="Luros J.S."/>
            <person name="Maiti R."/>
            <person name="Marziali A."/>
            <person name="Militscher J."/>
            <person name="Miranda M."/>
            <person name="Nguyen M."/>
            <person name="Nierman W.C."/>
            <person name="Osborne B.I."/>
            <person name="Pai G."/>
            <person name="Peterson J."/>
            <person name="Pham P.K."/>
            <person name="Rizzo M."/>
            <person name="Rooney T."/>
            <person name="Rowley D."/>
            <person name="Sakano H."/>
            <person name="Salzberg S.L."/>
            <person name="Schwartz J.R."/>
            <person name="Shinn P."/>
            <person name="Southwick A.M."/>
            <person name="Sun H."/>
            <person name="Tallon L.J."/>
            <person name="Tambunga G."/>
            <person name="Toriumi M.J."/>
            <person name="Town C.D."/>
            <person name="Utterback T."/>
            <person name="Van Aken S."/>
            <person name="Vaysberg M."/>
            <person name="Vysotskaia V.S."/>
            <person name="Walker M."/>
            <person name="Wu D."/>
            <person name="Yu G."/>
            <person name="Fraser C.M."/>
            <person name="Venter J.C."/>
            <person name="Davis R.W."/>
        </authorList>
    </citation>
    <scope>NUCLEOTIDE SEQUENCE [LARGE SCALE GENOMIC DNA]</scope>
    <source>
        <strain>cv. Columbia</strain>
    </source>
</reference>
<dbReference type="PANTHER" id="PTHR33223">
    <property type="entry name" value="CCHC-TYPE DOMAIN-CONTAINING PROTEIN"/>
    <property type="match status" value="1"/>
</dbReference>
<evidence type="ECO:0000259" key="2">
    <source>
        <dbReference type="Pfam" id="PF03732"/>
    </source>
</evidence>
<gene>
    <name evidence="3" type="primary">T4I21.7</name>
</gene>
<organism evidence="3">
    <name type="scientific">Arabidopsis thaliana</name>
    <name type="common">Mouse-ear cress</name>
    <dbReference type="NCBI Taxonomy" id="3702"/>
    <lineage>
        <taxon>Eukaryota</taxon>
        <taxon>Viridiplantae</taxon>
        <taxon>Streptophyta</taxon>
        <taxon>Embryophyta</taxon>
        <taxon>Tracheophyta</taxon>
        <taxon>Spermatophyta</taxon>
        <taxon>Magnoliopsida</taxon>
        <taxon>eudicotyledons</taxon>
        <taxon>Gunneridae</taxon>
        <taxon>Pentapetalae</taxon>
        <taxon>rosids</taxon>
        <taxon>malvids</taxon>
        <taxon>Brassicales</taxon>
        <taxon>Brassicaceae</taxon>
        <taxon>Camelineae</taxon>
        <taxon>Arabidopsis</taxon>
    </lineage>
</organism>
<dbReference type="AlphaFoldDB" id="Q9C8Q9"/>
<evidence type="ECO:0000313" key="3">
    <source>
        <dbReference type="EMBL" id="AAG52021.1"/>
    </source>
</evidence>
<dbReference type="InterPro" id="IPR005162">
    <property type="entry name" value="Retrotrans_gag_dom"/>
</dbReference>
<dbReference type="PIR" id="D96491">
    <property type="entry name" value="D96491"/>
</dbReference>
<feature type="domain" description="Retrotransposon gag" evidence="2">
    <location>
        <begin position="180"/>
        <end position="246"/>
    </location>
</feature>
<dbReference type="PANTHER" id="PTHR33223:SF11">
    <property type="entry name" value="ELEMENT PROTEIN, PUTATIVE-RELATED"/>
    <property type="match status" value="1"/>
</dbReference>
<feature type="compositionally biased region" description="Polar residues" evidence="1">
    <location>
        <begin position="51"/>
        <end position="67"/>
    </location>
</feature>
<reference evidence="3" key="3">
    <citation type="submission" date="2001-01" db="EMBL/GenBank/DDBJ databases">
        <authorList>
            <person name="Town C.D."/>
            <person name="Kaul S."/>
        </authorList>
    </citation>
    <scope>NUCLEOTIDE SEQUENCE</scope>
</reference>
<sequence>MTNNQIPLTTVDVEGNPVPPIQVNAPKVNAPAVLAKLRSMMAQLQKKLEVATSQGQHSAEPEQNMTNRVEEADPQVPIPRAESDEADEIKVSDDEDSEENIRWAEDAVSSVPNIDCILEVYHNTPFTRKISNAIISDPEKLRIEYFSGSSDPKGHLKSFKISVARAKFKPEESDAGLCHLFVEHLKGPVLDWFSRLEGNSVDSFQELSTLFLKQYSVLIDPGTSDVDLWSLSQQPNEPLSDFLTKF</sequence>
<feature type="region of interest" description="Disordered" evidence="1">
    <location>
        <begin position="48"/>
        <end position="99"/>
    </location>
</feature>
<accession>Q9C8Q9</accession>
<dbReference type="Pfam" id="PF03732">
    <property type="entry name" value="Retrotrans_gag"/>
    <property type="match status" value="1"/>
</dbReference>
<proteinExistence type="predicted"/>
<dbReference type="EMBL" id="AC022456">
    <property type="protein sequence ID" value="AAG52021.1"/>
    <property type="molecule type" value="Genomic_DNA"/>
</dbReference>
<name>Q9C8Q9_ARATH</name>
<evidence type="ECO:0000256" key="1">
    <source>
        <dbReference type="SAM" id="MobiDB-lite"/>
    </source>
</evidence>
<protein>
    <submittedName>
        <fullName evidence="3">Uncharacterized protein T4I21.7</fullName>
    </submittedName>
</protein>
<reference evidence="3" key="2">
    <citation type="submission" date="2000-02" db="EMBL/GenBank/DDBJ databases">
        <title>Arabidopsis thaliana chromosome 1 BAC T4I21 genomic sequence.</title>
        <authorList>
            <person name="Lin X."/>
            <person name="Kaul S."/>
            <person name="Town C.D."/>
            <person name="Benito M."/>
            <person name="Creasy T.H."/>
            <person name="Haas B.J."/>
            <person name="Wu D."/>
            <person name="Maiti R."/>
            <person name="Ronning C.M."/>
            <person name="Koo H."/>
            <person name="Fujii C.Y."/>
            <person name="Utterback T.R."/>
            <person name="Barnstead M.E."/>
            <person name="Bowman C.L."/>
            <person name="White O."/>
            <person name="Nierman W.C."/>
            <person name="Fraser C.M."/>
        </authorList>
    </citation>
    <scope>NUCLEOTIDE SEQUENCE</scope>
</reference>
<feature type="region of interest" description="Disordered" evidence="1">
    <location>
        <begin position="1"/>
        <end position="23"/>
    </location>
</feature>